<organism evidence="1 2">
    <name type="scientific">Solanum commersonii</name>
    <name type="common">Commerson's wild potato</name>
    <name type="synonym">Commerson's nightshade</name>
    <dbReference type="NCBI Taxonomy" id="4109"/>
    <lineage>
        <taxon>Eukaryota</taxon>
        <taxon>Viridiplantae</taxon>
        <taxon>Streptophyta</taxon>
        <taxon>Embryophyta</taxon>
        <taxon>Tracheophyta</taxon>
        <taxon>Spermatophyta</taxon>
        <taxon>Magnoliopsida</taxon>
        <taxon>eudicotyledons</taxon>
        <taxon>Gunneridae</taxon>
        <taxon>Pentapetalae</taxon>
        <taxon>asterids</taxon>
        <taxon>lamiids</taxon>
        <taxon>Solanales</taxon>
        <taxon>Solanaceae</taxon>
        <taxon>Solanoideae</taxon>
        <taxon>Solaneae</taxon>
        <taxon>Solanum</taxon>
    </lineage>
</organism>
<sequence length="1323" mass="152745">MSVKTLAMEPTGSDRYRTSFLPKIFIDVRQDLSYGAVHGSFGHPYFRVHFCKKFSWTSVKTLAMEPVGHDGKIIPFSRSNSPDADLSYGASLSRWTFVKTLAMESMDDDGKIGPFSRSNDTRSEFSTSFLKKFFMHVRQNLAMDLIGPDRQTNPFSRFPVSFLPKYFMDVRQDLNYGANWSLPENRVIFNVKRAPKRTSVKTLTMEAVGPNGKISQFSRSNNPRRGRISYEIFHECFGDPDIQSLFSRNFSWRSVKTLGMDPIGHDGKTGPFSRSNEPRSGFSVSFLPKFFMNVRQDLSYGVGWPRWVNWPIFNVKVPRSGFLASFLPKYFMDVRQDLSYGAGKSTHFQDQTIPGTLAMESVGPEGEIDPFSRSNEPRNDLSYGASWSRRGSQPIFKFLQPLERSIDVLVIRISIKTLAMELVRHDGDPDFGHYFLPKIFVDVRQDLSYGADWSRRVNRPIFMVKRSPDLVKRAKERVNPSFCQFSCAIFHGCFGDPKFGHHFLPKIFIDVRQDLSYGAVHECFGDLDFRRHFCQKFSWMSVKTLDIYPVDSRHRFCPNFLWTSIKTLTMDPVGHDGKTYQFSRSNEPRADLSYGSGWTRWENMPISKVKRSPKRTSVKTLAMEPVCHDGKTDPFSRSNEPQSVQIPCFADFRVHSPWMFWLFGFTASFLLKTIKDVRQDLSYGADWSRRVIRPIFKVKTNPRAAIVHGSSGHPYFRVHFCQKFSWTSVNTLAMEPIGHDGKIIPFSRSNNPRSGFPTSFSPKFFMKVLQNPSYGAASFLSKFFLDIRQNLSYGTTLAIEPIDHNEQTGLFSRSNDHRSRFLVSFLPNFFMDVHQDLSMEPVGHDGFSTSFLMKFFMNVRQNLAIESIGPDRQTNPFSRFPASFLPKYFMDVRQVLTEARGAWVHVNPVTLSWIRALRQDLSYGANWSLPENWVIFKVKRAPERVKPPFYRFSHAIVHGFFSDPDFRCHFFQKISWTSIKTLTMEPVGPDGQIGPFSRSNDPQSSPWMFWLSGFSMSFLPKNFIDVCQDLSYGASWSRWVNRPIFKVKRAPERVNPKFYRFSDVIVHGYFGDVDFRCHVCQKISWMSVKTLDMESVGSDGITGPYSRSNEPRSGHFLPKFFMEIRQNLMYGTGWSRRVNSPIFKVKRALKRSMDFVVIQIFGVIFAEIFYGRPSRPELWSWLVTMGKPAHFLGQMNPGAVMEPIGPDRHTNQFSRSTQAAERFSMSFLPKYFMDVRQDLSYRAGWSIPENWAIFKVKRAPERVKPPFYRFSCGIIHGFFGDPYFRCHFFQKFSWTSVKTLTMEPVGPDGQIDTFSRSNDPRSG</sequence>
<protein>
    <submittedName>
        <fullName evidence="1">Uncharacterized protein</fullName>
    </submittedName>
</protein>
<comment type="caution">
    <text evidence="1">The sequence shown here is derived from an EMBL/GenBank/DDBJ whole genome shotgun (WGS) entry which is preliminary data.</text>
</comment>
<accession>A0A9J5W1H3</accession>
<dbReference type="Proteomes" id="UP000824120">
    <property type="component" value="Chromosome 12"/>
</dbReference>
<proteinExistence type="predicted"/>
<reference evidence="1 2" key="1">
    <citation type="submission" date="2020-09" db="EMBL/GenBank/DDBJ databases">
        <title>De no assembly of potato wild relative species, Solanum commersonii.</title>
        <authorList>
            <person name="Cho K."/>
        </authorList>
    </citation>
    <scope>NUCLEOTIDE SEQUENCE [LARGE SCALE GENOMIC DNA]</scope>
    <source>
        <strain evidence="1">LZ3.2</strain>
        <tissue evidence="1">Leaf</tissue>
    </source>
</reference>
<evidence type="ECO:0000313" key="2">
    <source>
        <dbReference type="Proteomes" id="UP000824120"/>
    </source>
</evidence>
<keyword evidence="2" id="KW-1185">Reference proteome</keyword>
<name>A0A9J5W1H3_SOLCO</name>
<dbReference type="EMBL" id="JACXVP010000012">
    <property type="protein sequence ID" value="KAG5569180.1"/>
    <property type="molecule type" value="Genomic_DNA"/>
</dbReference>
<evidence type="ECO:0000313" key="1">
    <source>
        <dbReference type="EMBL" id="KAG5569180.1"/>
    </source>
</evidence>
<gene>
    <name evidence="1" type="ORF">H5410_058946</name>
</gene>